<dbReference type="Proteomes" id="UP000007648">
    <property type="component" value="Unassembled WGS sequence"/>
</dbReference>
<protein>
    <submittedName>
        <fullName evidence="2">Transmembrane 131 like</fullName>
    </submittedName>
</protein>
<name>A0A7N4Q2I1_SARHA</name>
<evidence type="ECO:0000256" key="1">
    <source>
        <dbReference type="SAM" id="SignalP"/>
    </source>
</evidence>
<feature type="signal peptide" evidence="1">
    <location>
        <begin position="1"/>
        <end position="40"/>
    </location>
</feature>
<accession>A0A7N4Q2I1</accession>
<dbReference type="Ensembl" id="ENSSHAT00000043149.1">
    <property type="protein sequence ID" value="ENSSHAP00000046076.1"/>
    <property type="gene ID" value="ENSSHAG00000007723.2"/>
</dbReference>
<evidence type="ECO:0000313" key="2">
    <source>
        <dbReference type="Ensembl" id="ENSSHAP00000046076.1"/>
    </source>
</evidence>
<gene>
    <name evidence="2" type="primary">TMEM131L</name>
</gene>
<organism evidence="2 3">
    <name type="scientific">Sarcophilus harrisii</name>
    <name type="common">Tasmanian devil</name>
    <name type="synonym">Sarcophilus laniarius</name>
    <dbReference type="NCBI Taxonomy" id="9305"/>
    <lineage>
        <taxon>Eukaryota</taxon>
        <taxon>Metazoa</taxon>
        <taxon>Chordata</taxon>
        <taxon>Craniata</taxon>
        <taxon>Vertebrata</taxon>
        <taxon>Euteleostomi</taxon>
        <taxon>Mammalia</taxon>
        <taxon>Metatheria</taxon>
        <taxon>Dasyuromorphia</taxon>
        <taxon>Dasyuridae</taxon>
        <taxon>Sarcophilus</taxon>
    </lineage>
</organism>
<reference evidence="2" key="2">
    <citation type="submission" date="2025-08" db="UniProtKB">
        <authorList>
            <consortium name="Ensembl"/>
        </authorList>
    </citation>
    <scope>IDENTIFICATION</scope>
</reference>
<reference evidence="2 3" key="1">
    <citation type="journal article" date="2011" name="Proc. Natl. Acad. Sci. U.S.A.">
        <title>Genetic diversity and population structure of the endangered marsupial Sarcophilus harrisii (Tasmanian devil).</title>
        <authorList>
            <person name="Miller W."/>
            <person name="Hayes V.M."/>
            <person name="Ratan A."/>
            <person name="Petersen D.C."/>
            <person name="Wittekindt N.E."/>
            <person name="Miller J."/>
            <person name="Walenz B."/>
            <person name="Knight J."/>
            <person name="Qi J."/>
            <person name="Zhao F."/>
            <person name="Wang Q."/>
            <person name="Bedoya-Reina O.C."/>
            <person name="Katiyar N."/>
            <person name="Tomsho L.P."/>
            <person name="Kasson L.M."/>
            <person name="Hardie R.A."/>
            <person name="Woodbridge P."/>
            <person name="Tindall E.A."/>
            <person name="Bertelsen M.F."/>
            <person name="Dixon D."/>
            <person name="Pyecroft S."/>
            <person name="Helgen K.M."/>
            <person name="Lesk A.M."/>
            <person name="Pringle T.H."/>
            <person name="Patterson N."/>
            <person name="Zhang Y."/>
            <person name="Kreiss A."/>
            <person name="Woods G.M."/>
            <person name="Jones M.E."/>
            <person name="Schuster S.C."/>
        </authorList>
    </citation>
    <scope>NUCLEOTIDE SEQUENCE [LARGE SCALE GENOMIC DNA]</scope>
</reference>
<evidence type="ECO:0000313" key="3">
    <source>
        <dbReference type="Proteomes" id="UP000007648"/>
    </source>
</evidence>
<dbReference type="GeneTree" id="ENSGT00530000063614"/>
<reference evidence="2" key="3">
    <citation type="submission" date="2025-09" db="UniProtKB">
        <authorList>
            <consortium name="Ensembl"/>
        </authorList>
    </citation>
    <scope>IDENTIFICATION</scope>
</reference>
<sequence>MARLPCPQLGAYCRAATAANLLLGLFQLLWPCCRPGGAQGQVIEPLPNVVELWQAEEGELLLPTQSDISLTFIFASTNMDLLPLRRRSDFRECFSRHSDCWLLMKKTIPLGSHPI</sequence>
<dbReference type="AlphaFoldDB" id="A0A7N4Q2I1"/>
<keyword evidence="1" id="KW-0732">Signal</keyword>
<keyword evidence="3" id="KW-1185">Reference proteome</keyword>
<proteinExistence type="predicted"/>
<feature type="chain" id="PRO_5029768741" evidence="1">
    <location>
        <begin position="41"/>
        <end position="115"/>
    </location>
</feature>